<feature type="domain" description="BOP1 N-terminal" evidence="9">
    <location>
        <begin position="2"/>
        <end position="224"/>
    </location>
</feature>
<dbReference type="InterPro" id="IPR028598">
    <property type="entry name" value="BOP1/Erb1"/>
</dbReference>
<evidence type="ECO:0000313" key="10">
    <source>
        <dbReference type="EMBL" id="KAJ4458137.1"/>
    </source>
</evidence>
<evidence type="ECO:0000313" key="11">
    <source>
        <dbReference type="Proteomes" id="UP001141327"/>
    </source>
</evidence>
<feature type="compositionally biased region" description="Acidic residues" evidence="8">
    <location>
        <begin position="554"/>
        <end position="566"/>
    </location>
</feature>
<dbReference type="PROSITE" id="PS50082">
    <property type="entry name" value="WD_REPEATS_2"/>
    <property type="match status" value="1"/>
</dbReference>
<evidence type="ECO:0000256" key="3">
    <source>
        <dbReference type="ARBA" id="ARBA00022552"/>
    </source>
</evidence>
<name>A0ABQ8UIA5_9EUKA</name>
<dbReference type="Pfam" id="PF08145">
    <property type="entry name" value="BOP1NT"/>
    <property type="match status" value="1"/>
</dbReference>
<dbReference type="SMART" id="SM01035">
    <property type="entry name" value="BOP1NT"/>
    <property type="match status" value="1"/>
</dbReference>
<keyword evidence="3" id="KW-0698">rRNA processing</keyword>
<evidence type="ECO:0000256" key="8">
    <source>
        <dbReference type="SAM" id="MobiDB-lite"/>
    </source>
</evidence>
<dbReference type="EMBL" id="JAPMOS010000034">
    <property type="protein sequence ID" value="KAJ4458137.1"/>
    <property type="molecule type" value="Genomic_DNA"/>
</dbReference>
<proteinExistence type="predicted"/>
<keyword evidence="11" id="KW-1185">Reference proteome</keyword>
<evidence type="ECO:0000256" key="5">
    <source>
        <dbReference type="ARBA" id="ARBA00022737"/>
    </source>
</evidence>
<feature type="repeat" description="WD" evidence="7">
    <location>
        <begin position="242"/>
        <end position="283"/>
    </location>
</feature>
<accession>A0ABQ8UIA5</accession>
<evidence type="ECO:0000256" key="4">
    <source>
        <dbReference type="ARBA" id="ARBA00022574"/>
    </source>
</evidence>
<dbReference type="InterPro" id="IPR019775">
    <property type="entry name" value="WD40_repeat_CS"/>
</dbReference>
<dbReference type="SMART" id="SM00320">
    <property type="entry name" value="WD40"/>
    <property type="match status" value="7"/>
</dbReference>
<gene>
    <name evidence="10" type="ORF">PAPYR_6258</name>
</gene>
<evidence type="ECO:0000256" key="6">
    <source>
        <dbReference type="ARBA" id="ARBA00023242"/>
    </source>
</evidence>
<sequence>MEQGSGLRTQLQKVIDPNFRRTVVDEETGEETVLSDQELDMLFRIQEGKYYSSNVGEEMDLTDLYPYDSRFPVINLPEPKSRFIPSKWEAKKVIELVRKIRRGDYDHKIPEKPDVYNLWTDDTDPAEWEARSKRLPPPPIKLPDHAESYNPPPEYLLTPEEQKEWEAANPYDRKYPFLPQMYAAMRQVPGYKDFIKERFQRDLDLYLFPASSRRSFTSTLRICPSCPTRRICCLPQVMTLEFFGHGAAITALSVDPTGQYIASGSRDRTVRVWDIPTGRCLRLLRLEADAEAVAWNPVHPIIAIAAGKKLLLYTPGLTEEATEACIALVVAPLAPGAMTMTLQSGYTWHRADTLPTRDGVVMDIAHPKPITQLCWHPKGDYFAAVSSDTSSSTVIIHQLSRRRSQLPFTKKRLVMCVLFHPTKPLFFVASRTAVQVFDLMKQQLVKKLRPSAKWITSMALHPTGSHLIVGSADSRLAWFDLEAKDTPYKILRYPGLALRQVCFHQTQPLFASGADNGTLHVFHGRVYTDMETDPLLVPVKVLRPPPSSMVPVEQPEEEVEEEVDEDGEKKAARRKVITPDVRSCVFHPRQPWIFSGSADGVIRLFV</sequence>
<comment type="subcellular location">
    <subcellularLocation>
        <location evidence="1">Nucleus</location>
        <location evidence="1">Nucleolus</location>
    </subcellularLocation>
</comment>
<dbReference type="InterPro" id="IPR001680">
    <property type="entry name" value="WD40_rpt"/>
</dbReference>
<dbReference type="InterPro" id="IPR012953">
    <property type="entry name" value="BOP1_N_dom"/>
</dbReference>
<dbReference type="PANTHER" id="PTHR17605">
    <property type="entry name" value="RIBOSOME BIOGENESIS PROTEIN BOP1 BLOCK OF PROLIFERATION 1 PROTEIN"/>
    <property type="match status" value="1"/>
</dbReference>
<evidence type="ECO:0000256" key="2">
    <source>
        <dbReference type="ARBA" id="ARBA00022517"/>
    </source>
</evidence>
<dbReference type="PANTHER" id="PTHR17605:SF0">
    <property type="entry name" value="RIBOSOME BIOGENESIS PROTEIN BOP1"/>
    <property type="match status" value="1"/>
</dbReference>
<protein>
    <submittedName>
        <fullName evidence="10">Ribosome biogenesis protein BOP1</fullName>
    </submittedName>
</protein>
<evidence type="ECO:0000256" key="1">
    <source>
        <dbReference type="ARBA" id="ARBA00004604"/>
    </source>
</evidence>
<evidence type="ECO:0000256" key="7">
    <source>
        <dbReference type="PROSITE-ProRule" id="PRU00221"/>
    </source>
</evidence>
<comment type="caution">
    <text evidence="10">The sequence shown here is derived from an EMBL/GenBank/DDBJ whole genome shotgun (WGS) entry which is preliminary data.</text>
</comment>
<dbReference type="PROSITE" id="PS50294">
    <property type="entry name" value="WD_REPEATS_REGION"/>
    <property type="match status" value="1"/>
</dbReference>
<dbReference type="PROSITE" id="PS00678">
    <property type="entry name" value="WD_REPEATS_1"/>
    <property type="match status" value="1"/>
</dbReference>
<keyword evidence="2" id="KW-0690">Ribosome biogenesis</keyword>
<dbReference type="InterPro" id="IPR036322">
    <property type="entry name" value="WD40_repeat_dom_sf"/>
</dbReference>
<reference evidence="10" key="1">
    <citation type="journal article" date="2022" name="bioRxiv">
        <title>Genomics of Preaxostyla Flagellates Illuminates Evolutionary Transitions and the Path Towards Mitochondrial Loss.</title>
        <authorList>
            <person name="Novak L.V.F."/>
            <person name="Treitli S.C."/>
            <person name="Pyrih J."/>
            <person name="Halakuc P."/>
            <person name="Pipaliya S.V."/>
            <person name="Vacek V."/>
            <person name="Brzon O."/>
            <person name="Soukal P."/>
            <person name="Eme L."/>
            <person name="Dacks J.B."/>
            <person name="Karnkowska A."/>
            <person name="Elias M."/>
            <person name="Hampl V."/>
        </authorList>
    </citation>
    <scope>NUCLEOTIDE SEQUENCE</scope>
    <source>
        <strain evidence="10">RCP-MX</strain>
    </source>
</reference>
<feature type="region of interest" description="Disordered" evidence="8">
    <location>
        <begin position="547"/>
        <end position="571"/>
    </location>
</feature>
<keyword evidence="5" id="KW-0677">Repeat</keyword>
<dbReference type="Proteomes" id="UP001141327">
    <property type="component" value="Unassembled WGS sequence"/>
</dbReference>
<evidence type="ECO:0000259" key="9">
    <source>
        <dbReference type="SMART" id="SM01035"/>
    </source>
</evidence>
<dbReference type="Pfam" id="PF00400">
    <property type="entry name" value="WD40"/>
    <property type="match status" value="4"/>
</dbReference>
<dbReference type="Gene3D" id="2.130.10.10">
    <property type="entry name" value="YVTN repeat-like/Quinoprotein amine dehydrogenase"/>
    <property type="match status" value="1"/>
</dbReference>
<keyword evidence="4 7" id="KW-0853">WD repeat</keyword>
<dbReference type="InterPro" id="IPR015943">
    <property type="entry name" value="WD40/YVTN_repeat-like_dom_sf"/>
</dbReference>
<organism evidence="10 11">
    <name type="scientific">Paratrimastix pyriformis</name>
    <dbReference type="NCBI Taxonomy" id="342808"/>
    <lineage>
        <taxon>Eukaryota</taxon>
        <taxon>Metamonada</taxon>
        <taxon>Preaxostyla</taxon>
        <taxon>Paratrimastigidae</taxon>
        <taxon>Paratrimastix</taxon>
    </lineage>
</organism>
<keyword evidence="6" id="KW-0539">Nucleus</keyword>
<dbReference type="SUPFAM" id="SSF50978">
    <property type="entry name" value="WD40 repeat-like"/>
    <property type="match status" value="1"/>
</dbReference>